<dbReference type="SUPFAM" id="SSF51735">
    <property type="entry name" value="NAD(P)-binding Rossmann-fold domains"/>
    <property type="match status" value="1"/>
</dbReference>
<evidence type="ECO:0000256" key="3">
    <source>
        <dbReference type="ARBA" id="ARBA00022679"/>
    </source>
</evidence>
<dbReference type="SMART" id="SM00825">
    <property type="entry name" value="PKS_KS"/>
    <property type="match status" value="1"/>
</dbReference>
<evidence type="ECO:0000256" key="6">
    <source>
        <dbReference type="PROSITE-ProRule" id="PRU01363"/>
    </source>
</evidence>
<evidence type="ECO:0000256" key="2">
    <source>
        <dbReference type="ARBA" id="ARBA00022553"/>
    </source>
</evidence>
<accession>A0A4Z0YLF3</accession>
<keyword evidence="5" id="KW-0012">Acyltransferase</keyword>
<dbReference type="SUPFAM" id="SSF55048">
    <property type="entry name" value="Probable ACP-binding domain of malonyl-CoA ACP transacylase"/>
    <property type="match status" value="1"/>
</dbReference>
<dbReference type="OrthoDB" id="329835at2759"/>
<dbReference type="InterPro" id="IPR036736">
    <property type="entry name" value="ACP-like_sf"/>
</dbReference>
<dbReference type="InterPro" id="IPR020841">
    <property type="entry name" value="PKS_Beta-ketoAc_synthase_dom"/>
</dbReference>
<dbReference type="Pfam" id="PF02801">
    <property type="entry name" value="Ketoacyl-synt_C"/>
    <property type="match status" value="1"/>
</dbReference>
<protein>
    <submittedName>
        <fullName evidence="10">Uncharacterized protein</fullName>
    </submittedName>
</protein>
<dbReference type="STRING" id="37992.A0A4Z0YLF3"/>
<evidence type="ECO:0000313" key="11">
    <source>
        <dbReference type="Proteomes" id="UP000297716"/>
    </source>
</evidence>
<dbReference type="SUPFAM" id="SSF53335">
    <property type="entry name" value="S-adenosyl-L-methionine-dependent methyltransferases"/>
    <property type="match status" value="1"/>
</dbReference>
<dbReference type="Gene3D" id="3.30.70.3290">
    <property type="match status" value="1"/>
</dbReference>
<feature type="domain" description="PKS/mFAS DH" evidence="9">
    <location>
        <begin position="1302"/>
        <end position="1620"/>
    </location>
</feature>
<dbReference type="InterPro" id="IPR014030">
    <property type="entry name" value="Ketoacyl_synth_N"/>
</dbReference>
<dbReference type="InterPro" id="IPR041068">
    <property type="entry name" value="HTH_51"/>
</dbReference>
<dbReference type="PROSITE" id="PS52004">
    <property type="entry name" value="KS3_2"/>
    <property type="match status" value="1"/>
</dbReference>
<dbReference type="Gene3D" id="3.10.129.110">
    <property type="entry name" value="Polyketide synthase dehydratase"/>
    <property type="match status" value="1"/>
</dbReference>
<dbReference type="CDD" id="cd02440">
    <property type="entry name" value="AdoMet_MTases"/>
    <property type="match status" value="1"/>
</dbReference>
<dbReference type="SMART" id="SM00827">
    <property type="entry name" value="PKS_AT"/>
    <property type="match status" value="1"/>
</dbReference>
<evidence type="ECO:0000256" key="1">
    <source>
        <dbReference type="ARBA" id="ARBA00022450"/>
    </source>
</evidence>
<dbReference type="InterPro" id="IPR014043">
    <property type="entry name" value="Acyl_transferase_dom"/>
</dbReference>
<organism evidence="10 11">
    <name type="scientific">Xylaria hypoxylon</name>
    <dbReference type="NCBI Taxonomy" id="37992"/>
    <lineage>
        <taxon>Eukaryota</taxon>
        <taxon>Fungi</taxon>
        <taxon>Dikarya</taxon>
        <taxon>Ascomycota</taxon>
        <taxon>Pezizomycotina</taxon>
        <taxon>Sordariomycetes</taxon>
        <taxon>Xylariomycetidae</taxon>
        <taxon>Xylariales</taxon>
        <taxon>Xylariaceae</taxon>
        <taxon>Xylaria</taxon>
    </lineage>
</organism>
<dbReference type="InterPro" id="IPR006162">
    <property type="entry name" value="Ppantetheine_attach_site"/>
</dbReference>
<dbReference type="Gene3D" id="3.40.366.10">
    <property type="entry name" value="Malonyl-Coenzyme A Acyl Carrier Protein, domain 2"/>
    <property type="match status" value="2"/>
</dbReference>
<dbReference type="Pfam" id="PF00550">
    <property type="entry name" value="PP-binding"/>
    <property type="match status" value="1"/>
</dbReference>
<sequence>MTKKLHQNLGAASTVLLFGSLALSFDATAFHRLRTTVTGTSSLTWLFDTLSNLADDCEVVFTAVPRLKQVHTRDQLIDVRDALSTGRSLRVVGRLSNTVLIPLVVASQLAQYMILLEHDGITHEEYATKKDGEVLGLCTGLLSAFAVGGSHSHTDLERYGAAAVRLGLLVGLAIDLGDALSPSKSLIVGWNSPKSHDSMIQSMKDFPGTYTSVAYDENRATITAAVIYVPQLQSTFRASGLRASEISLFGRFHSPENGEILEHLMSFCDEHTEFQLPDASYMAIPTRSNSASGQHTTQGALHAHALRAILVDPPIWHEILSASWVGKDDSTVLLSFGSERCVPPSVLRKVGTRLIHLADSTAGDAVSNREKEDEVYLERPWQDSDIAVVGMACKLPGADDVTEFWDLLASAKPQHQEIGSNHPRFDFADTPTRSVNDPGMRRRWFANLMSGAAQFDHLFFKKSARESASMDPAQRLLLQVAYQAVEQSGYLSGHCSTSDRNVGVFIGTTGNDYQANTASQAANAFTTTGNLQGFIAGKVSHYFGWTGPAMVVDTACSGSLVAINQACKALVSGECSAALAGGAHVMTQPAWFQNLAAGQFLSPTGQCKPFDAAADGYCRGEGVGAVFLKRMDRAVADGDSILGVIAATAVQQNQNCTPIFVPNVPSLGDLFRSVISKAHLKPSQISVVEAHGTGTPVGDPAEYASIKEVLGGANHTPEKPLILGSVKGLVGHLEGTSGVVALIKLLLMLHVGMVPPQASFTSMNPTIRAQPTDNISICTKMQPWDAGFRIGLINNYGASGSNASMVVAQPPMLRAPSTSMMPKGGKYPFWLGGHDSDSLLRRIKALRAYIGRVRGRHSLGNLSYNVARQNNRNLDNRVVICATSLDELDGKLAELNRGEPRPAGDKDVVLCFGGQVSTFVGLDRQLYESVALLRNHLNSVDVAARSLGVTSIFPGIFKRTPIQDTVLLQVALFAVQYACARCWLDSGIKPIAVVGHSFGELTALCISQALSLEDTVSMIVNRATLVRDAWGPDKGAMMAVYNADLIDVQKLLLKANSEHDASPASIACFNGPRSFTLAGSTTAIDAVAKALAGLPITDLKTKRLNVTNAFHCALVDDLVDRLEQGAQSLTFREPVIPIERAIANPAHEGKLGAKFVADHMKNPVYFQSALERLVEKHSTRSLVFLEAGSNSTITHMASRALAPPNAGIKNAQFQAVSITNCDDGWNKLVDTTMALWRFGLAAHHWAHHSLQASASTDLSPLLLPPYQFNPDAQHWIRLKVPPKHAILATERSTALSAKTPEEGLVVFSGYEDGSVQRVARFRINSSSSRFEKLLSGHMTLQTAPICPATVQIGFVVDSITAIRPAYKQDQYTPQFRDIQYQSPMCASSTVATWIVVSEEGHEGVEIGTWQFKVFSTDLKSDSNKMLHTTGRIVFMRAGDASLQRELAYFPRLFDHSRVTDLLTRSDVDEVLAQRNIYRMFAEIVDYSEEYRGLHKLVGRRNEAAGVVVPTGKSYGSVTGGENLMFDPHLSDTFCQVAGLWANFLTTRAPSDAYLANGIAQWIRAPAKDTAPAKLHVFSTTHRSSDKVLLSDVFVFDASDGSLLEVILGIAYYQVPKNAMSKLLRRLSDPRWLASNTATPSISDAGEALKFKPTHTPQQPRIAVSQPAQQTAKAAPNTHQVSNNILQRVKDIIADLSSLEPHEIKDDSELADIGIDSLVGMELINELESAFEIKLPEDEIQVVTDIPGVMACIFGALGVESDLSCGVDSDVSSLSNALGDTGRTTPMSIPALETECLAALLPFDTVMGAFNEVKALTDLRIAEVGQTRYVTEALPLQEELTVALTIEAFEECGGGIREAQSGQHLARINHGPEHRHLVTYLYRMLEKLTHIVKVDGDGNITRTAIPLPLRSSHAVYEDLAVRFPDQQTACKLVYYAGTNLARVLSGATDGVKLIFGSPQGRDLAAGFYGDWPLNRATYAGTEDFLARLVNRLTASGSGMDLENPLRILEMGAGTGGTTKRLLPLLAKLGVPVEYTFTDLSPSLVAQARKRWGKQYPFMRFAVHDIEKPPASELVGSQHLVIASNAVHATRSIRDSTRSIRTILRPDGFLCLIEMTRPMYWVDLVFGLFEGWWMMGDGRDHVITHEKRWEADLHDSGYGHVDWIDGASEESKIWKLIIAAANQDSRYKRVAVPIHSEATPAFQRRSGMSLDCENRDQVVSRYVNELTDGWDESLPTSVPSHTRHILAEPRGKCVLITGGTGGLGSHLVAKSLGRSGVSRVICLNRRSKQQEVRQRQRQALVEKGTGVSPDDVMDRVDVIETDLSKPNLGLSEETYNEIVDKVTHIIHNAWLMHSKWPVKRFEPQLRIMANMINLARDVSARHGLGTPVTFEFISSIATVGHHPLRTGQPIVPEVRVPIESVLPTGYGEAKYVCERLLDATLHRYPERFRAAAVRLGQIAGSSVDGYWNHTEHVAFLIKSSQTLGAMPDLRGNLGWTAADDVAGAVVDILLQPNDIRLHPIYHIENPVRQPWDHMIATLARALNITAVLPFDEWVRRVRQWPIKADNVADGANPAYLLADFLDDNFTRMSCGGLLMSTVKAREHSPTLARVGPVSEDTARLFVSKWRDAGFLQ</sequence>
<dbReference type="InterPro" id="IPR032088">
    <property type="entry name" value="SAT"/>
</dbReference>
<evidence type="ECO:0000256" key="4">
    <source>
        <dbReference type="ARBA" id="ARBA00023268"/>
    </source>
</evidence>
<dbReference type="Pfam" id="PF00698">
    <property type="entry name" value="Acyl_transf_1"/>
    <property type="match status" value="1"/>
</dbReference>
<dbReference type="Gene3D" id="3.40.47.10">
    <property type="match status" value="1"/>
</dbReference>
<evidence type="ECO:0000259" key="8">
    <source>
        <dbReference type="PROSITE" id="PS52004"/>
    </source>
</evidence>
<dbReference type="Gene3D" id="1.10.1200.10">
    <property type="entry name" value="ACP-like"/>
    <property type="match status" value="1"/>
</dbReference>
<dbReference type="InterPro" id="IPR001227">
    <property type="entry name" value="Ac_transferase_dom_sf"/>
</dbReference>
<dbReference type="EMBL" id="SKBN01000067">
    <property type="protein sequence ID" value="TGJ84467.1"/>
    <property type="molecule type" value="Genomic_DNA"/>
</dbReference>
<dbReference type="InterPro" id="IPR009081">
    <property type="entry name" value="PP-bd_ACP"/>
</dbReference>
<dbReference type="GO" id="GO:0016746">
    <property type="term" value="F:acyltransferase activity"/>
    <property type="evidence" value="ECO:0007669"/>
    <property type="project" value="UniProtKB-KW"/>
</dbReference>
<reference evidence="10 11" key="1">
    <citation type="submission" date="2019-03" db="EMBL/GenBank/DDBJ databases">
        <title>Draft genome sequence of Xylaria hypoxylon DSM 108379, a ubiquitous saprotrophic-parasitic fungi on hardwood.</title>
        <authorList>
            <person name="Buettner E."/>
            <person name="Leonhardt S."/>
            <person name="Gebauer A.M."/>
            <person name="Liers C."/>
            <person name="Hofrichter M."/>
            <person name="Kellner H."/>
        </authorList>
    </citation>
    <scope>NUCLEOTIDE SEQUENCE [LARGE SCALE GENOMIC DNA]</scope>
    <source>
        <strain evidence="10 11">DSM 108379</strain>
    </source>
</reference>
<feature type="region of interest" description="C-terminal hotdog fold" evidence="6">
    <location>
        <begin position="1468"/>
        <end position="1620"/>
    </location>
</feature>
<keyword evidence="2" id="KW-0597">Phosphoprotein</keyword>
<keyword evidence="11" id="KW-1185">Reference proteome</keyword>
<dbReference type="SUPFAM" id="SSF47336">
    <property type="entry name" value="ACP-like"/>
    <property type="match status" value="1"/>
</dbReference>
<dbReference type="PROSITE" id="PS52019">
    <property type="entry name" value="PKS_MFAS_DH"/>
    <property type="match status" value="1"/>
</dbReference>
<feature type="active site" description="Proton donor; for dehydratase activity" evidence="6">
    <location>
        <position position="1531"/>
    </location>
</feature>
<dbReference type="GO" id="GO:0031177">
    <property type="term" value="F:phosphopantetheine binding"/>
    <property type="evidence" value="ECO:0007669"/>
    <property type="project" value="InterPro"/>
</dbReference>
<keyword evidence="4" id="KW-0511">Multifunctional enzyme</keyword>
<evidence type="ECO:0000256" key="5">
    <source>
        <dbReference type="ARBA" id="ARBA00023315"/>
    </source>
</evidence>
<dbReference type="Pfam" id="PF08242">
    <property type="entry name" value="Methyltransf_12"/>
    <property type="match status" value="1"/>
</dbReference>
<dbReference type="GO" id="GO:0044550">
    <property type="term" value="P:secondary metabolite biosynthetic process"/>
    <property type="evidence" value="ECO:0007669"/>
    <property type="project" value="UniProtKB-ARBA"/>
</dbReference>
<proteinExistence type="predicted"/>
<comment type="caution">
    <text evidence="10">The sequence shown here is derived from an EMBL/GenBank/DDBJ whole genome shotgun (WGS) entry which is preliminary data.</text>
</comment>
<dbReference type="PROSITE" id="PS50075">
    <property type="entry name" value="CARRIER"/>
    <property type="match status" value="1"/>
</dbReference>
<dbReference type="InterPro" id="IPR036291">
    <property type="entry name" value="NAD(P)-bd_dom_sf"/>
</dbReference>
<evidence type="ECO:0000313" key="10">
    <source>
        <dbReference type="EMBL" id="TGJ84467.1"/>
    </source>
</evidence>
<name>A0A4Z0YLF3_9PEZI</name>
<dbReference type="PROSITE" id="PS00012">
    <property type="entry name" value="PHOSPHOPANTETHEINE"/>
    <property type="match status" value="1"/>
</dbReference>
<dbReference type="Pfam" id="PF18558">
    <property type="entry name" value="HTH_51"/>
    <property type="match status" value="1"/>
</dbReference>
<feature type="domain" description="Carrier" evidence="7">
    <location>
        <begin position="1679"/>
        <end position="1756"/>
    </location>
</feature>
<dbReference type="Gene3D" id="3.40.50.150">
    <property type="entry name" value="Vaccinia Virus protein VP39"/>
    <property type="match status" value="1"/>
</dbReference>
<dbReference type="InterPro" id="IPR049900">
    <property type="entry name" value="PKS_mFAS_DH"/>
</dbReference>
<dbReference type="InterPro" id="IPR016036">
    <property type="entry name" value="Malonyl_transacylase_ACP-bd"/>
</dbReference>
<dbReference type="PANTHER" id="PTHR45681">
    <property type="entry name" value="POLYKETIDE SYNTHASE 44-RELATED"/>
    <property type="match status" value="1"/>
</dbReference>
<dbReference type="PANTHER" id="PTHR45681:SF6">
    <property type="entry name" value="POLYKETIDE SYNTHASE 37"/>
    <property type="match status" value="1"/>
</dbReference>
<dbReference type="SMART" id="SM00823">
    <property type="entry name" value="PKS_PP"/>
    <property type="match status" value="1"/>
</dbReference>
<dbReference type="CDD" id="cd00833">
    <property type="entry name" value="PKS"/>
    <property type="match status" value="1"/>
</dbReference>
<keyword evidence="3" id="KW-0808">Transferase</keyword>
<dbReference type="InterPro" id="IPR050444">
    <property type="entry name" value="Polyketide_Synthase"/>
</dbReference>
<dbReference type="InterPro" id="IPR013120">
    <property type="entry name" value="FAR_NAD-bd"/>
</dbReference>
<dbReference type="Pfam" id="PF07993">
    <property type="entry name" value="NAD_binding_4"/>
    <property type="match status" value="1"/>
</dbReference>
<dbReference type="InterPro" id="IPR014031">
    <property type="entry name" value="Ketoacyl_synth_C"/>
</dbReference>
<gene>
    <name evidence="10" type="ORF">E0Z10_g4327</name>
</gene>
<feature type="domain" description="Ketosynthase family 3 (KS3)" evidence="8">
    <location>
        <begin position="383"/>
        <end position="809"/>
    </location>
</feature>
<dbReference type="InterPro" id="IPR042104">
    <property type="entry name" value="PKS_dehydratase_sf"/>
</dbReference>
<dbReference type="InterPro" id="IPR013217">
    <property type="entry name" value="Methyltransf_12"/>
</dbReference>
<dbReference type="SUPFAM" id="SSF53901">
    <property type="entry name" value="Thiolase-like"/>
    <property type="match status" value="1"/>
</dbReference>
<dbReference type="Proteomes" id="UP000297716">
    <property type="component" value="Unassembled WGS sequence"/>
</dbReference>
<dbReference type="InterPro" id="IPR016039">
    <property type="entry name" value="Thiolase-like"/>
</dbReference>
<dbReference type="Pfam" id="PF00109">
    <property type="entry name" value="ketoacyl-synt"/>
    <property type="match status" value="1"/>
</dbReference>
<keyword evidence="1" id="KW-0596">Phosphopantetheine</keyword>
<evidence type="ECO:0000259" key="9">
    <source>
        <dbReference type="PROSITE" id="PS52019"/>
    </source>
</evidence>
<dbReference type="SUPFAM" id="SSF52151">
    <property type="entry name" value="FabD/lysophospholipase-like"/>
    <property type="match status" value="2"/>
</dbReference>
<dbReference type="InterPro" id="IPR020806">
    <property type="entry name" value="PKS_PP-bd"/>
</dbReference>
<dbReference type="Gene3D" id="3.40.50.720">
    <property type="entry name" value="NAD(P)-binding Rossmann-like Domain"/>
    <property type="match status" value="1"/>
</dbReference>
<dbReference type="InterPro" id="IPR029063">
    <property type="entry name" value="SAM-dependent_MTases_sf"/>
</dbReference>
<feature type="region of interest" description="N-terminal hotdog fold" evidence="6">
    <location>
        <begin position="1302"/>
        <end position="1439"/>
    </location>
</feature>
<feature type="active site" description="Proton acceptor; for dehydratase activity" evidence="6">
    <location>
        <position position="1337"/>
    </location>
</feature>
<dbReference type="Pfam" id="PF16073">
    <property type="entry name" value="SAT"/>
    <property type="match status" value="1"/>
</dbReference>
<evidence type="ECO:0000259" key="7">
    <source>
        <dbReference type="PROSITE" id="PS50075"/>
    </source>
</evidence>
<dbReference type="InterPro" id="IPR016035">
    <property type="entry name" value="Acyl_Trfase/lysoPLipase"/>
</dbReference>